<gene>
    <name evidence="2" type="ORF">BT63DRAFT_140246</name>
</gene>
<evidence type="ECO:0000313" key="3">
    <source>
        <dbReference type="Proteomes" id="UP000799302"/>
    </source>
</evidence>
<keyword evidence="3" id="KW-1185">Reference proteome</keyword>
<dbReference type="OrthoDB" id="3745702at2759"/>
<evidence type="ECO:0000256" key="1">
    <source>
        <dbReference type="SAM" id="MobiDB-lite"/>
    </source>
</evidence>
<proteinExistence type="predicted"/>
<reference evidence="2" key="1">
    <citation type="journal article" date="2020" name="Stud. Mycol.">
        <title>101 Dothideomycetes genomes: a test case for predicting lifestyles and emergence of pathogens.</title>
        <authorList>
            <person name="Haridas S."/>
            <person name="Albert R."/>
            <person name="Binder M."/>
            <person name="Bloem J."/>
            <person name="Labutti K."/>
            <person name="Salamov A."/>
            <person name="Andreopoulos B."/>
            <person name="Baker S."/>
            <person name="Barry K."/>
            <person name="Bills G."/>
            <person name="Bluhm B."/>
            <person name="Cannon C."/>
            <person name="Castanera R."/>
            <person name="Culley D."/>
            <person name="Daum C."/>
            <person name="Ezra D."/>
            <person name="Gonzalez J."/>
            <person name="Henrissat B."/>
            <person name="Kuo A."/>
            <person name="Liang C."/>
            <person name="Lipzen A."/>
            <person name="Lutzoni F."/>
            <person name="Magnuson J."/>
            <person name="Mondo S."/>
            <person name="Nolan M."/>
            <person name="Ohm R."/>
            <person name="Pangilinan J."/>
            <person name="Park H.-J."/>
            <person name="Ramirez L."/>
            <person name="Alfaro M."/>
            <person name="Sun H."/>
            <person name="Tritt A."/>
            <person name="Yoshinaga Y."/>
            <person name="Zwiers L.-H."/>
            <person name="Turgeon B."/>
            <person name="Goodwin S."/>
            <person name="Spatafora J."/>
            <person name="Crous P."/>
            <person name="Grigoriev I."/>
        </authorList>
    </citation>
    <scope>NUCLEOTIDE SEQUENCE</scope>
    <source>
        <strain evidence="2">CBS 115976</strain>
    </source>
</reference>
<accession>A0A6A6UNC2</accession>
<dbReference type="InterPro" id="IPR021842">
    <property type="entry name" value="DUF3435"/>
</dbReference>
<protein>
    <submittedName>
        <fullName evidence="2">Uncharacterized protein</fullName>
    </submittedName>
</protein>
<sequence length="1010" mass="116849">MARGKNPEAHFIRARARGAQKDTGIVNDKPVLKGLEDGTKRNHRRQLALWDQFVEDNLKLNLTVSVHSLKWMKDFIRHVALGMDGQRGYDDPDSDTDEDEDGWIPPCVESVRNYWNNFTGAWLRAYEDNPISEHIQRSVTQFIYGPLKDELKMPERKRARRYANRNHLYHFARQLWKVDWYEYSSPGTRVLDWALTLAIVYSSARIGEYIESSARRGSGRGLRYKDIMVIVFLNEDDRPELAMQLTKDAKNMTNTPHRRPQHAFAEGRYPRPLYQNPLLPYLAIFLRRRAFRDYKTLQELFAVTPTQEHRAFQIHWEEDLLDAPVFLNQSTKGAKRIETASAFGSRHRECGIRAGFLVPPTIHDWRAEGLFLTDKHYSPDARMGQAGQDDRETFHSSYQPRNAGVDGQATFLGDERRDVVNDAFRELTLPRNPNLWHSLPAAKQYEIENRQDWLDLEEKMAAVKLEPDMDTEQQREEETKLRKQKARLMKRELRKWQKKQPYQPGDPQGYHREIFNRCSFMMPARQRLAEDMFEVADLRSPAGLRVIQDMTELCEKEREVDFRPGLEPNRCCRRSNDNTATDDFQEQKPNLQEMCPETYDWSHIYKCFQETQQQDRGFAELCFLCSDWIFDTESWELHCQDHVNDLESFPVFLDPLVFNGVLAMPGFCYDCLVDPRLPASKRMYQFKSKPKWQTHIQRHIDALGEQPVKCEFRTQQCSVPFNSTLELQFHLQDAHGIHSLKKLRTRKRKNNQTDRRSFSHLKKTQLTRQSKADIKSETGKEQTALLEYTFVNASIESVEIATAFKFASKSSSRTPSLAISTASSSCGRRSSGSQTPLSSICDDIRSGLDSASYKELYVNDDDFVPIESLEGGSVHQSDDASSWQQQDTMDMEESMYALASTAHMHYQLGRQCCSPMDPPLAIENFTFIDLTGDDDVDHWTHVHSDYQELVPSSVPDVVDACHRVTLRERSVSVLHASNNPARQQVNDAAIVPSERKSHDILAPSLLITSR</sequence>
<dbReference type="EMBL" id="MU004231">
    <property type="protein sequence ID" value="KAF2672927.1"/>
    <property type="molecule type" value="Genomic_DNA"/>
</dbReference>
<dbReference type="Pfam" id="PF11917">
    <property type="entry name" value="DUF3435"/>
    <property type="match status" value="1"/>
</dbReference>
<feature type="region of interest" description="Disordered" evidence="1">
    <location>
        <begin position="381"/>
        <end position="406"/>
    </location>
</feature>
<dbReference type="AlphaFoldDB" id="A0A6A6UNC2"/>
<dbReference type="PANTHER" id="PTHR37535">
    <property type="entry name" value="FLUG DOMAIN PROTEIN"/>
    <property type="match status" value="1"/>
</dbReference>
<evidence type="ECO:0000313" key="2">
    <source>
        <dbReference type="EMBL" id="KAF2672927.1"/>
    </source>
</evidence>
<name>A0A6A6UNC2_9PEZI</name>
<organism evidence="2 3">
    <name type="scientific">Microthyrium microscopicum</name>
    <dbReference type="NCBI Taxonomy" id="703497"/>
    <lineage>
        <taxon>Eukaryota</taxon>
        <taxon>Fungi</taxon>
        <taxon>Dikarya</taxon>
        <taxon>Ascomycota</taxon>
        <taxon>Pezizomycotina</taxon>
        <taxon>Dothideomycetes</taxon>
        <taxon>Dothideomycetes incertae sedis</taxon>
        <taxon>Microthyriales</taxon>
        <taxon>Microthyriaceae</taxon>
        <taxon>Microthyrium</taxon>
    </lineage>
</organism>
<dbReference type="Proteomes" id="UP000799302">
    <property type="component" value="Unassembled WGS sequence"/>
</dbReference>
<feature type="region of interest" description="Disordered" evidence="1">
    <location>
        <begin position="743"/>
        <end position="778"/>
    </location>
</feature>
<dbReference type="PANTHER" id="PTHR37535:SF3">
    <property type="entry name" value="FLUG DOMAIN-CONTAINING PROTEIN"/>
    <property type="match status" value="1"/>
</dbReference>